<sequence>MKFLRNLVASIFGTFIALGVIFMLFILIASLASESEKIEIKNNSVLELRLKGVIKDYAPKSENPFDEIFGFNDGKMGLNEILNAIHNAASDTNIKGISIRVSGINGGIAQTQAIRNALSEFKESGKFINAYADLYDQKSYYLSSVADSVFINPYGAIDFKGLSTEVLYFKDVQYKTGVKLEVIRHGKYKSAVEPFLYNKMSENNRSQITSFLTSIWNEMLQDISKSRNKSVEELNYIADDLLARNAVLALENSMVDGGVYVDEYTDKLKIATGTSSNDDLNRITLKDYISIGKGRKRSSATNKIAVIYAQGEIIYGKGDENTIGPELIINALRKATDDKNVKAIVLRVNSPGGSALSSELIWRGLELASAKLPIVVSMGNLAASGGYYIACNADVIFAEPTTITGSIGVFGVLPNISQLADNIGVNAEQVSTNKGASYSVFEPMTDAFRTVTQEGVEQVYTTFLERVAKGRGMLVAEVDSVAQGRVWSGVEAIEKGLVDKLGNLDDAILHAAELAEVTDYRVRNYPSYKIDFEDRINSFPFMKSKEKLFLEELGEEHYKIYKSIKQLSTLKGIQARAPFMLDIN</sequence>
<dbReference type="GO" id="GO:0006465">
    <property type="term" value="P:signal peptide processing"/>
    <property type="evidence" value="ECO:0007669"/>
    <property type="project" value="InterPro"/>
</dbReference>
<keyword evidence="6 8" id="KW-0472">Membrane</keyword>
<comment type="caution">
    <text evidence="10">The sequence shown here is derived from an EMBL/GenBank/DDBJ whole genome shotgun (WGS) entry which is preliminary data.</text>
</comment>
<organism evidence="10 11">
    <name type="scientific">Gramella jeungdoensis</name>
    <dbReference type="NCBI Taxonomy" id="708091"/>
    <lineage>
        <taxon>Bacteria</taxon>
        <taxon>Pseudomonadati</taxon>
        <taxon>Bacteroidota</taxon>
        <taxon>Flavobacteriia</taxon>
        <taxon>Flavobacteriales</taxon>
        <taxon>Flavobacteriaceae</taxon>
        <taxon>Christiangramia</taxon>
    </lineage>
</organism>
<dbReference type="CDD" id="cd07018">
    <property type="entry name" value="S49_SppA_67K_type"/>
    <property type="match status" value="1"/>
</dbReference>
<keyword evidence="8" id="KW-1133">Transmembrane helix</keyword>
<evidence type="ECO:0000256" key="5">
    <source>
        <dbReference type="ARBA" id="ARBA00022825"/>
    </source>
</evidence>
<evidence type="ECO:0000313" key="11">
    <source>
        <dbReference type="Proteomes" id="UP000298517"/>
    </source>
</evidence>
<dbReference type="SUPFAM" id="SSF52096">
    <property type="entry name" value="ClpP/crotonase"/>
    <property type="match status" value="2"/>
</dbReference>
<evidence type="ECO:0000256" key="1">
    <source>
        <dbReference type="ARBA" id="ARBA00004370"/>
    </source>
</evidence>
<reference evidence="10 11" key="1">
    <citation type="journal article" date="2011" name="J. Microbiol.">
        <title>Gramella jeungdoensis sp. nov., isolated from a solar saltern in Korea.</title>
        <authorList>
            <person name="Joung Y."/>
            <person name="Kim H."/>
            <person name="Jang T."/>
            <person name="Ahn T.S."/>
            <person name="Joh K."/>
        </authorList>
    </citation>
    <scope>NUCLEOTIDE SEQUENCE [LARGE SCALE GENOMIC DNA]</scope>
    <source>
        <strain evidence="10 11">KCTC 23123</strain>
    </source>
</reference>
<dbReference type="GO" id="GO:0016020">
    <property type="term" value="C:membrane"/>
    <property type="evidence" value="ECO:0007669"/>
    <property type="project" value="UniProtKB-SubCell"/>
</dbReference>
<protein>
    <submittedName>
        <fullName evidence="10">Signal peptide peptidase SppA</fullName>
    </submittedName>
</protein>
<dbReference type="RefSeq" id="WP_134248584.1">
    <property type="nucleotide sequence ID" value="NZ_SNQI01000004.1"/>
</dbReference>
<evidence type="ECO:0000259" key="9">
    <source>
        <dbReference type="Pfam" id="PF01343"/>
    </source>
</evidence>
<feature type="active site" description="Nucleophile" evidence="7">
    <location>
        <position position="384"/>
    </location>
</feature>
<dbReference type="InterPro" id="IPR002142">
    <property type="entry name" value="Peptidase_S49"/>
</dbReference>
<dbReference type="InterPro" id="IPR004634">
    <property type="entry name" value="Pept_S49_pIV"/>
</dbReference>
<gene>
    <name evidence="10" type="primary">sppA</name>
    <name evidence="10" type="ORF">E2488_11835</name>
</gene>
<dbReference type="Gene3D" id="3.90.226.10">
    <property type="entry name" value="2-enoyl-CoA Hydratase, Chain A, domain 1"/>
    <property type="match status" value="4"/>
</dbReference>
<dbReference type="InterPro" id="IPR047272">
    <property type="entry name" value="S49_SppA_C"/>
</dbReference>
<comment type="subcellular location">
    <subcellularLocation>
        <location evidence="1">Membrane</location>
    </subcellularLocation>
</comment>
<dbReference type="InterPro" id="IPR047217">
    <property type="entry name" value="S49_SppA_67K_type_N"/>
</dbReference>
<keyword evidence="8" id="KW-0812">Transmembrane</keyword>
<dbReference type="NCBIfam" id="TIGR00705">
    <property type="entry name" value="SppA_67K"/>
    <property type="match status" value="1"/>
</dbReference>
<comment type="similarity">
    <text evidence="2">Belongs to the peptidase S49 family.</text>
</comment>
<dbReference type="PIRSF" id="PIRSF001217">
    <property type="entry name" value="Protease_4_SppA"/>
    <property type="match status" value="1"/>
</dbReference>
<dbReference type="InterPro" id="IPR004635">
    <property type="entry name" value="Pept_S49_SppA"/>
</dbReference>
<feature type="domain" description="Peptidase S49" evidence="9">
    <location>
        <begin position="121"/>
        <end position="270"/>
    </location>
</feature>
<dbReference type="InterPro" id="IPR029045">
    <property type="entry name" value="ClpP/crotonase-like_dom_sf"/>
</dbReference>
<proteinExistence type="inferred from homology"/>
<evidence type="ECO:0000256" key="8">
    <source>
        <dbReference type="SAM" id="Phobius"/>
    </source>
</evidence>
<dbReference type="GO" id="GO:0008236">
    <property type="term" value="F:serine-type peptidase activity"/>
    <property type="evidence" value="ECO:0007669"/>
    <property type="project" value="UniProtKB-KW"/>
</dbReference>
<accession>A0A4Y8ARK4</accession>
<evidence type="ECO:0000313" key="10">
    <source>
        <dbReference type="EMBL" id="TEW72880.1"/>
    </source>
</evidence>
<keyword evidence="5" id="KW-0720">Serine protease</keyword>
<name>A0A4Y8ARK4_9FLAO</name>
<dbReference type="Pfam" id="PF01343">
    <property type="entry name" value="Peptidase_S49"/>
    <property type="match status" value="2"/>
</dbReference>
<evidence type="ECO:0000256" key="7">
    <source>
        <dbReference type="PIRSR" id="PIRSR001217-1"/>
    </source>
</evidence>
<dbReference type="AlphaFoldDB" id="A0A4Y8ARK4"/>
<dbReference type="NCBIfam" id="TIGR00706">
    <property type="entry name" value="SppA_dom"/>
    <property type="match status" value="1"/>
</dbReference>
<keyword evidence="11" id="KW-1185">Reference proteome</keyword>
<dbReference type="PANTHER" id="PTHR33209">
    <property type="entry name" value="PROTEASE 4"/>
    <property type="match status" value="1"/>
</dbReference>
<dbReference type="OrthoDB" id="9764363at2"/>
<feature type="domain" description="Peptidase S49" evidence="9">
    <location>
        <begin position="368"/>
        <end position="517"/>
    </location>
</feature>
<keyword evidence="3" id="KW-0645">Protease</keyword>
<evidence type="ECO:0000256" key="4">
    <source>
        <dbReference type="ARBA" id="ARBA00022801"/>
    </source>
</evidence>
<dbReference type="PANTHER" id="PTHR33209:SF1">
    <property type="entry name" value="PEPTIDASE S49 DOMAIN-CONTAINING PROTEIN"/>
    <property type="match status" value="1"/>
</dbReference>
<feature type="active site" description="Proton donor/acceptor" evidence="7">
    <location>
        <position position="189"/>
    </location>
</feature>
<evidence type="ECO:0000256" key="6">
    <source>
        <dbReference type="ARBA" id="ARBA00023136"/>
    </source>
</evidence>
<evidence type="ECO:0000256" key="3">
    <source>
        <dbReference type="ARBA" id="ARBA00022670"/>
    </source>
</evidence>
<dbReference type="CDD" id="cd07023">
    <property type="entry name" value="S49_Sppa_N_C"/>
    <property type="match status" value="1"/>
</dbReference>
<dbReference type="Proteomes" id="UP000298517">
    <property type="component" value="Unassembled WGS sequence"/>
</dbReference>
<dbReference type="EMBL" id="SNQI01000004">
    <property type="protein sequence ID" value="TEW72880.1"/>
    <property type="molecule type" value="Genomic_DNA"/>
</dbReference>
<keyword evidence="4" id="KW-0378">Hydrolase</keyword>
<evidence type="ECO:0000256" key="2">
    <source>
        <dbReference type="ARBA" id="ARBA00008683"/>
    </source>
</evidence>
<feature type="transmembrane region" description="Helical" evidence="8">
    <location>
        <begin position="7"/>
        <end position="32"/>
    </location>
</feature>